<name>A0ABU5RXP1_9CYAN</name>
<evidence type="ECO:0000313" key="1">
    <source>
        <dbReference type="EMBL" id="MEA5392542.1"/>
    </source>
</evidence>
<comment type="caution">
    <text evidence="1">The sequence shown here is derived from an EMBL/GenBank/DDBJ whole genome shotgun (WGS) entry which is preliminary data.</text>
</comment>
<organism evidence="1 2">
    <name type="scientific">Cyanobium gracile UHCC 0139</name>
    <dbReference type="NCBI Taxonomy" id="3110308"/>
    <lineage>
        <taxon>Bacteria</taxon>
        <taxon>Bacillati</taxon>
        <taxon>Cyanobacteriota</taxon>
        <taxon>Cyanophyceae</taxon>
        <taxon>Synechococcales</taxon>
        <taxon>Prochlorococcaceae</taxon>
        <taxon>Cyanobium</taxon>
    </lineage>
</organism>
<dbReference type="RefSeq" id="WP_323306487.1">
    <property type="nucleotide sequence ID" value="NZ_JAYGHX010000012.1"/>
</dbReference>
<accession>A0ABU5RXP1</accession>
<sequence length="200" mass="21324">MAGVSGQAPLGGLLQGFRRGLGGMVPPLAGLCLALAAAAPAAQALELGGRTQFVRAPWKVTLTSYTTNVGQSPAEYFFTVSLDERAGASLGGMTIQQTRGADWQFPFAVERTRAFLGVPRREGRRIPVQAEFDPAARRFSLSFPEPVPPGATVTVSLRPWFNPVQADTYLFQVTAIPAGPEPVASPVGVGTLRIYQPNEW</sequence>
<gene>
    <name evidence="1" type="ORF">VB738_14860</name>
</gene>
<dbReference type="Proteomes" id="UP001304461">
    <property type="component" value="Unassembled WGS sequence"/>
</dbReference>
<keyword evidence="2" id="KW-1185">Reference proteome</keyword>
<dbReference type="EMBL" id="JAYGHX010000012">
    <property type="protein sequence ID" value="MEA5392542.1"/>
    <property type="molecule type" value="Genomic_DNA"/>
</dbReference>
<protein>
    <submittedName>
        <fullName evidence="1">DUF2808 domain-containing protein</fullName>
    </submittedName>
</protein>
<reference evidence="1 2" key="1">
    <citation type="submission" date="2023-12" db="EMBL/GenBank/DDBJ databases">
        <title>Baltic Sea Cyanobacteria.</title>
        <authorList>
            <person name="Delbaje E."/>
            <person name="Fewer D.P."/>
            <person name="Shishido T.K."/>
        </authorList>
    </citation>
    <scope>NUCLEOTIDE SEQUENCE [LARGE SCALE GENOMIC DNA]</scope>
    <source>
        <strain evidence="1 2">UHCC 0139</strain>
    </source>
</reference>
<dbReference type="InterPro" id="IPR021256">
    <property type="entry name" value="DUF2808"/>
</dbReference>
<proteinExistence type="predicted"/>
<evidence type="ECO:0000313" key="2">
    <source>
        <dbReference type="Proteomes" id="UP001304461"/>
    </source>
</evidence>
<dbReference type="Pfam" id="PF10989">
    <property type="entry name" value="DUF2808"/>
    <property type="match status" value="1"/>
</dbReference>